<dbReference type="GO" id="GO:0006355">
    <property type="term" value="P:regulation of DNA-templated transcription"/>
    <property type="evidence" value="ECO:0007669"/>
    <property type="project" value="InterPro"/>
</dbReference>
<dbReference type="STRING" id="584787.GCA_001247655_03385"/>
<dbReference type="SMART" id="SM00065">
    <property type="entry name" value="GAF"/>
    <property type="match status" value="1"/>
</dbReference>
<evidence type="ECO:0000259" key="6">
    <source>
        <dbReference type="PROSITE" id="PS50045"/>
    </source>
</evidence>
<proteinExistence type="predicted"/>
<dbReference type="AlphaFoldDB" id="A0A3N1PBL1"/>
<dbReference type="InterPro" id="IPR003018">
    <property type="entry name" value="GAF"/>
</dbReference>
<dbReference type="PROSITE" id="PS00676">
    <property type="entry name" value="SIGMA54_INTERACT_2"/>
    <property type="match status" value="1"/>
</dbReference>
<evidence type="ECO:0000313" key="7">
    <source>
        <dbReference type="EMBL" id="ROQ22026.1"/>
    </source>
</evidence>
<dbReference type="InterPro" id="IPR029016">
    <property type="entry name" value="GAF-like_dom_sf"/>
</dbReference>
<dbReference type="SMART" id="SM00382">
    <property type="entry name" value="AAA"/>
    <property type="match status" value="1"/>
</dbReference>
<dbReference type="SUPFAM" id="SSF55781">
    <property type="entry name" value="GAF domain-like"/>
    <property type="match status" value="1"/>
</dbReference>
<comment type="caution">
    <text evidence="7">The sequence shown here is derived from an EMBL/GenBank/DDBJ whole genome shotgun (WGS) entry which is preliminary data.</text>
</comment>
<dbReference type="Pfam" id="PF25601">
    <property type="entry name" value="AAA_lid_14"/>
    <property type="match status" value="1"/>
</dbReference>
<sequence>MPEPGQHLLLEIALDLASSLTNDDRFDRLLTALRKAIPCDAIALLAYRTPHAIPLAIQGLSPDTRGRRFAVGEHPRFAAMAEAQKPVRFPADSPLPDPYDGLLLNDDSAIPIHACMGLPLFVDSQLLGFLTFDSLTPGVFDHIGERTLDMVSALAAATLKAAIQLDALERQAQHNTQVMQTLTLDAMAQGGNSLLGDSLPMLALKQELALVAPSDFTVLVLGETGVGKELVARTLHAQSARKGAPLVHLNCAALPEQLIESELFGHTKGAFTGADSARPGKFLLADGGTLFLDEVGELSPGTQSKLLRALQSGEIQPVGQDKVRQVDVRVIAATNRDLKTEVAAGRFRADLYHRLSVYPILVPPLRERGGDILLLAGFFLENTRRKLGLAQLKLAQATQDLLMRYDWPGNVRELEHCISRAALNAIREQGRHGVLTLAPGHCALEPVGPAPLPTAPPPGTAQADLRLAVEDYQRQLIREALLANDHSWAGAARALNLDRANLQRLGKRLGVVVSKGL</sequence>
<dbReference type="RefSeq" id="WP_123422510.1">
    <property type="nucleotide sequence ID" value="NZ_JBLXAC010000013.1"/>
</dbReference>
<dbReference type="PANTHER" id="PTHR32071:SF35">
    <property type="entry name" value="ANAEROBIC NITRIC OXIDE REDUCTASE TRANSCRIPTION REGULATOR NORR"/>
    <property type="match status" value="1"/>
</dbReference>
<dbReference type="InterPro" id="IPR002078">
    <property type="entry name" value="Sigma_54_int"/>
</dbReference>
<feature type="domain" description="Sigma-54 factor interaction" evidence="6">
    <location>
        <begin position="194"/>
        <end position="423"/>
    </location>
</feature>
<name>A0A3N1PBL1_9GAMM</name>
<dbReference type="Gene3D" id="1.10.8.60">
    <property type="match status" value="1"/>
</dbReference>
<dbReference type="SUPFAM" id="SSF52540">
    <property type="entry name" value="P-loop containing nucleoside triphosphate hydrolases"/>
    <property type="match status" value="1"/>
</dbReference>
<dbReference type="PROSITE" id="PS00675">
    <property type="entry name" value="SIGMA54_INTERACT_1"/>
    <property type="match status" value="1"/>
</dbReference>
<dbReference type="Gene3D" id="3.40.50.300">
    <property type="entry name" value="P-loop containing nucleotide triphosphate hydrolases"/>
    <property type="match status" value="1"/>
</dbReference>
<keyword evidence="4" id="KW-0238">DNA-binding</keyword>
<dbReference type="EMBL" id="RJUL01000011">
    <property type="protein sequence ID" value="ROQ22026.1"/>
    <property type="molecule type" value="Genomic_DNA"/>
</dbReference>
<dbReference type="InterPro" id="IPR025662">
    <property type="entry name" value="Sigma_54_int_dom_ATP-bd_1"/>
</dbReference>
<protein>
    <submittedName>
        <fullName evidence="7">Anaerobic nitric oxide reductase transcription regulator</fullName>
    </submittedName>
</protein>
<keyword evidence="1" id="KW-0547">Nucleotide-binding</keyword>
<keyword evidence="5" id="KW-0804">Transcription</keyword>
<dbReference type="GO" id="GO:0003677">
    <property type="term" value="F:DNA binding"/>
    <property type="evidence" value="ECO:0007669"/>
    <property type="project" value="UniProtKB-KW"/>
</dbReference>
<dbReference type="InterPro" id="IPR009057">
    <property type="entry name" value="Homeodomain-like_sf"/>
</dbReference>
<dbReference type="SUPFAM" id="SSF46689">
    <property type="entry name" value="Homeodomain-like"/>
    <property type="match status" value="1"/>
</dbReference>
<dbReference type="Gene3D" id="3.30.450.40">
    <property type="match status" value="1"/>
</dbReference>
<dbReference type="Pfam" id="PF00158">
    <property type="entry name" value="Sigma54_activat"/>
    <property type="match status" value="1"/>
</dbReference>
<dbReference type="Proteomes" id="UP000268033">
    <property type="component" value="Unassembled WGS sequence"/>
</dbReference>
<dbReference type="NCBIfam" id="NF003451">
    <property type="entry name" value="PRK05022.1"/>
    <property type="match status" value="1"/>
</dbReference>
<keyword evidence="2" id="KW-0067">ATP-binding</keyword>
<dbReference type="PROSITE" id="PS00688">
    <property type="entry name" value="SIGMA54_INTERACT_3"/>
    <property type="match status" value="1"/>
</dbReference>
<dbReference type="InterPro" id="IPR025943">
    <property type="entry name" value="Sigma_54_int_dom_ATP-bd_2"/>
</dbReference>
<dbReference type="FunFam" id="3.40.50.300:FF:000006">
    <property type="entry name" value="DNA-binding transcriptional regulator NtrC"/>
    <property type="match status" value="1"/>
</dbReference>
<evidence type="ECO:0000256" key="3">
    <source>
        <dbReference type="ARBA" id="ARBA00023015"/>
    </source>
</evidence>
<gene>
    <name evidence="7" type="ORF">EDC28_111128</name>
</gene>
<dbReference type="PROSITE" id="PS50045">
    <property type="entry name" value="SIGMA54_INTERACT_4"/>
    <property type="match status" value="1"/>
</dbReference>
<dbReference type="InterPro" id="IPR025944">
    <property type="entry name" value="Sigma_54_int_dom_CS"/>
</dbReference>
<keyword evidence="3" id="KW-0805">Transcription regulation</keyword>
<dbReference type="GO" id="GO:0005524">
    <property type="term" value="F:ATP binding"/>
    <property type="evidence" value="ECO:0007669"/>
    <property type="project" value="UniProtKB-KW"/>
</dbReference>
<dbReference type="InterPro" id="IPR058031">
    <property type="entry name" value="AAA_lid_NorR"/>
</dbReference>
<organism evidence="7 8">
    <name type="scientific">Gallaecimonas pentaromativorans</name>
    <dbReference type="NCBI Taxonomy" id="584787"/>
    <lineage>
        <taxon>Bacteria</taxon>
        <taxon>Pseudomonadati</taxon>
        <taxon>Pseudomonadota</taxon>
        <taxon>Gammaproteobacteria</taxon>
        <taxon>Enterobacterales</taxon>
        <taxon>Gallaecimonadaceae</taxon>
        <taxon>Gallaecimonas</taxon>
    </lineage>
</organism>
<reference evidence="7 8" key="1">
    <citation type="submission" date="2018-11" db="EMBL/GenBank/DDBJ databases">
        <title>Genomic Encyclopedia of Type Strains, Phase IV (KMG-IV): sequencing the most valuable type-strain genomes for metagenomic binning, comparative biology and taxonomic classification.</title>
        <authorList>
            <person name="Goeker M."/>
        </authorList>
    </citation>
    <scope>NUCLEOTIDE SEQUENCE [LARGE SCALE GENOMIC DNA]</scope>
    <source>
        <strain evidence="7 8">DSM 21945</strain>
    </source>
</reference>
<dbReference type="Pfam" id="PF01590">
    <property type="entry name" value="GAF"/>
    <property type="match status" value="1"/>
</dbReference>
<evidence type="ECO:0000256" key="1">
    <source>
        <dbReference type="ARBA" id="ARBA00022741"/>
    </source>
</evidence>
<evidence type="ECO:0000256" key="2">
    <source>
        <dbReference type="ARBA" id="ARBA00022840"/>
    </source>
</evidence>
<dbReference type="CDD" id="cd00009">
    <property type="entry name" value="AAA"/>
    <property type="match status" value="1"/>
</dbReference>
<keyword evidence="8" id="KW-1185">Reference proteome</keyword>
<dbReference type="Gene3D" id="1.10.10.60">
    <property type="entry name" value="Homeodomain-like"/>
    <property type="match status" value="1"/>
</dbReference>
<dbReference type="InterPro" id="IPR027417">
    <property type="entry name" value="P-loop_NTPase"/>
</dbReference>
<evidence type="ECO:0000256" key="5">
    <source>
        <dbReference type="ARBA" id="ARBA00023163"/>
    </source>
</evidence>
<evidence type="ECO:0000313" key="8">
    <source>
        <dbReference type="Proteomes" id="UP000268033"/>
    </source>
</evidence>
<dbReference type="InterPro" id="IPR003593">
    <property type="entry name" value="AAA+_ATPase"/>
</dbReference>
<evidence type="ECO:0000256" key="4">
    <source>
        <dbReference type="ARBA" id="ARBA00023125"/>
    </source>
</evidence>
<dbReference type="PANTHER" id="PTHR32071">
    <property type="entry name" value="TRANSCRIPTIONAL REGULATORY PROTEIN"/>
    <property type="match status" value="1"/>
</dbReference>
<accession>A0A3N1PBL1</accession>